<protein>
    <submittedName>
        <fullName evidence="3">Putative secreted protein</fullName>
    </submittedName>
</protein>
<evidence type="ECO:0000313" key="3">
    <source>
        <dbReference type="EMBL" id="MBW73679.1"/>
    </source>
</evidence>
<name>A0A2M4D801_ANODA</name>
<proteinExistence type="predicted"/>
<feature type="chain" id="PRO_5014805155" evidence="2">
    <location>
        <begin position="16"/>
        <end position="138"/>
    </location>
</feature>
<feature type="signal peptide" evidence="2">
    <location>
        <begin position="1"/>
        <end position="15"/>
    </location>
</feature>
<feature type="region of interest" description="Disordered" evidence="1">
    <location>
        <begin position="85"/>
        <end position="138"/>
    </location>
</feature>
<keyword evidence="2" id="KW-0732">Signal</keyword>
<reference evidence="3" key="1">
    <citation type="submission" date="2018-01" db="EMBL/GenBank/DDBJ databases">
        <title>An insight into the sialome of Amazonian anophelines.</title>
        <authorList>
            <person name="Ribeiro J.M."/>
            <person name="Scarpassa V."/>
            <person name="Calvo E."/>
        </authorList>
    </citation>
    <scope>NUCLEOTIDE SEQUENCE</scope>
</reference>
<evidence type="ECO:0000256" key="2">
    <source>
        <dbReference type="SAM" id="SignalP"/>
    </source>
</evidence>
<dbReference type="EMBL" id="GGFL01009501">
    <property type="protein sequence ID" value="MBW73679.1"/>
    <property type="molecule type" value="Transcribed_RNA"/>
</dbReference>
<dbReference type="AlphaFoldDB" id="A0A2M4D801"/>
<sequence>MRCCLFVFIAPQAIAFALHTTTLCDTVKGHRTHPGVLHSARHRIDTRSHCKHTADTHSLSLYSSSVCHCSPSALVCTIERRAHTRAHTGEKVRPGGRGWGVQEQPAHEPSPNNVRCGRSAVAASLPLRSSSSWRHGRR</sequence>
<organism evidence="3">
    <name type="scientific">Anopheles darlingi</name>
    <name type="common">Mosquito</name>
    <dbReference type="NCBI Taxonomy" id="43151"/>
    <lineage>
        <taxon>Eukaryota</taxon>
        <taxon>Metazoa</taxon>
        <taxon>Ecdysozoa</taxon>
        <taxon>Arthropoda</taxon>
        <taxon>Hexapoda</taxon>
        <taxon>Insecta</taxon>
        <taxon>Pterygota</taxon>
        <taxon>Neoptera</taxon>
        <taxon>Endopterygota</taxon>
        <taxon>Diptera</taxon>
        <taxon>Nematocera</taxon>
        <taxon>Culicoidea</taxon>
        <taxon>Culicidae</taxon>
        <taxon>Anophelinae</taxon>
        <taxon>Anopheles</taxon>
    </lineage>
</organism>
<feature type="compositionally biased region" description="Polar residues" evidence="1">
    <location>
        <begin position="127"/>
        <end position="138"/>
    </location>
</feature>
<accession>A0A2M4D801</accession>
<evidence type="ECO:0000256" key="1">
    <source>
        <dbReference type="SAM" id="MobiDB-lite"/>
    </source>
</evidence>